<dbReference type="EMBL" id="JAVHJO010000017">
    <property type="protein sequence ID" value="KAK6525379.1"/>
    <property type="molecule type" value="Genomic_DNA"/>
</dbReference>
<comment type="caution">
    <text evidence="2">The sequence shown here is derived from an EMBL/GenBank/DDBJ whole genome shotgun (WGS) entry which is preliminary data.</text>
</comment>
<dbReference type="Proteomes" id="UP001365542">
    <property type="component" value="Unassembled WGS sequence"/>
</dbReference>
<feature type="region of interest" description="Disordered" evidence="1">
    <location>
        <begin position="1"/>
        <end position="58"/>
    </location>
</feature>
<gene>
    <name evidence="2" type="ORF">TWF694_005518</name>
</gene>
<accession>A0AAV9WVF5</accession>
<evidence type="ECO:0000313" key="2">
    <source>
        <dbReference type="EMBL" id="KAK6525379.1"/>
    </source>
</evidence>
<evidence type="ECO:0000256" key="1">
    <source>
        <dbReference type="SAM" id="MobiDB-lite"/>
    </source>
</evidence>
<sequence>MRSGMDDEEFVRVSRRRFEPTESSSNEETWDNWDTTDDNNWEDVDENPFSTPPPTSPGPIRFEEKEFSMQRDLSSVSFDPVQSFCVLIYKHIRPSFVTDALLRAETIDPEMDNLVKGFKDTVLGGQSSSNDEADIPVDPAEFDIPRDGDYREYGRTLMIKMLSKGMGALHSEKIQRTSEMINEVMLVRWDKAVALAIWNMSRKNPFLIQTAKTRQLDALYRGFRKTWLEICLANQNHLDFAEAVCKHLLNSQHSAKQFTIELLTFYSQMFLLCSHGFWLMKYRTDRDAVGAPIGAHSEHAFMDRERVPSQLVDYSLALMNNDNFNATGDIELPMEVIDCAGACIKNLTQIHENKNSNTHNTNLLEQFTQRILDSSRQKIIRYCIMSSQSLAFDDVC</sequence>
<keyword evidence="3" id="KW-1185">Reference proteome</keyword>
<evidence type="ECO:0000313" key="3">
    <source>
        <dbReference type="Proteomes" id="UP001365542"/>
    </source>
</evidence>
<dbReference type="AlphaFoldDB" id="A0AAV9WVF5"/>
<organism evidence="2 3">
    <name type="scientific">Orbilia ellipsospora</name>
    <dbReference type="NCBI Taxonomy" id="2528407"/>
    <lineage>
        <taxon>Eukaryota</taxon>
        <taxon>Fungi</taxon>
        <taxon>Dikarya</taxon>
        <taxon>Ascomycota</taxon>
        <taxon>Pezizomycotina</taxon>
        <taxon>Orbiliomycetes</taxon>
        <taxon>Orbiliales</taxon>
        <taxon>Orbiliaceae</taxon>
        <taxon>Orbilia</taxon>
    </lineage>
</organism>
<reference evidence="2 3" key="1">
    <citation type="submission" date="2019-10" db="EMBL/GenBank/DDBJ databases">
        <authorList>
            <person name="Palmer J.M."/>
        </authorList>
    </citation>
    <scope>NUCLEOTIDE SEQUENCE [LARGE SCALE GENOMIC DNA]</scope>
    <source>
        <strain evidence="2 3">TWF694</strain>
    </source>
</reference>
<name>A0AAV9WVF5_9PEZI</name>
<feature type="compositionally biased region" description="Acidic residues" evidence="1">
    <location>
        <begin position="28"/>
        <end position="46"/>
    </location>
</feature>
<proteinExistence type="predicted"/>
<feature type="compositionally biased region" description="Basic and acidic residues" evidence="1">
    <location>
        <begin position="10"/>
        <end position="20"/>
    </location>
</feature>
<protein>
    <submittedName>
        <fullName evidence="2">Uncharacterized protein</fullName>
    </submittedName>
</protein>